<sequence length="199" mass="22289">MYKLYVRPGACSKAINVLLRDLDQKVEVIDARNLEGFKSISPTGAVPAMIDEQGNVFVEGVAIILHLLEKHNSAMLPKELLKKTDFIRWLTFANATMHPAYSRLFFLNSVVKDEAEKANTMKAAAAKVSEYWQIVEDKLNKQRYMGGDQINIVDVWLAVYAGWNAYFPVEVTIGPKAKAMIADVQAMPSFKAATESEKF</sequence>
<dbReference type="Gene3D" id="1.20.1050.10">
    <property type="match status" value="1"/>
</dbReference>
<proteinExistence type="predicted"/>
<dbReference type="Proteomes" id="UP000295375">
    <property type="component" value="Unassembled WGS sequence"/>
</dbReference>
<dbReference type="InterPro" id="IPR010987">
    <property type="entry name" value="Glutathione-S-Trfase_C-like"/>
</dbReference>
<dbReference type="EMBL" id="SNYM01000008">
    <property type="protein sequence ID" value="TDQ48050.1"/>
    <property type="molecule type" value="Genomic_DNA"/>
</dbReference>
<dbReference type="RefSeq" id="WP_133590473.1">
    <property type="nucleotide sequence ID" value="NZ_CP037953.1"/>
</dbReference>
<dbReference type="SFLD" id="SFLDS00019">
    <property type="entry name" value="Glutathione_Transferase_(cytos"/>
    <property type="match status" value="1"/>
</dbReference>
<evidence type="ECO:0000313" key="3">
    <source>
        <dbReference type="Proteomes" id="UP000295375"/>
    </source>
</evidence>
<keyword evidence="2" id="KW-0808">Transferase</keyword>
<reference evidence="2 3" key="1">
    <citation type="submission" date="2019-03" db="EMBL/GenBank/DDBJ databases">
        <title>Genomic Encyclopedia of Type Strains, Phase IV (KMG-IV): sequencing the most valuable type-strain genomes for metagenomic binning, comparative biology and taxonomic classification.</title>
        <authorList>
            <person name="Goeker M."/>
        </authorList>
    </citation>
    <scope>NUCLEOTIDE SEQUENCE [LARGE SCALE GENOMIC DNA]</scope>
    <source>
        <strain evidence="2 3">DSM 103792</strain>
    </source>
</reference>
<comment type="caution">
    <text evidence="2">The sequence shown here is derived from an EMBL/GenBank/DDBJ whole genome shotgun (WGS) entry which is preliminary data.</text>
</comment>
<dbReference type="SUPFAM" id="SSF47616">
    <property type="entry name" value="GST C-terminal domain-like"/>
    <property type="match status" value="1"/>
</dbReference>
<dbReference type="PANTHER" id="PTHR44051:SF8">
    <property type="entry name" value="GLUTATHIONE S-TRANSFERASE GSTA"/>
    <property type="match status" value="1"/>
</dbReference>
<organism evidence="2 3">
    <name type="scientific">Permianibacter aggregans</name>
    <dbReference type="NCBI Taxonomy" id="1510150"/>
    <lineage>
        <taxon>Bacteria</taxon>
        <taxon>Pseudomonadati</taxon>
        <taxon>Pseudomonadota</taxon>
        <taxon>Gammaproteobacteria</taxon>
        <taxon>Pseudomonadales</taxon>
        <taxon>Pseudomonadaceae</taxon>
        <taxon>Permianibacter</taxon>
    </lineage>
</organism>
<dbReference type="AlphaFoldDB" id="A0A4R6ULX4"/>
<dbReference type="InterPro" id="IPR036249">
    <property type="entry name" value="Thioredoxin-like_sf"/>
</dbReference>
<protein>
    <submittedName>
        <fullName evidence="2">Glutathione S-transferase</fullName>
    </submittedName>
</protein>
<name>A0A4R6ULX4_9GAMM</name>
<dbReference type="Pfam" id="PF13417">
    <property type="entry name" value="GST_N_3"/>
    <property type="match status" value="1"/>
</dbReference>
<dbReference type="GO" id="GO:0016740">
    <property type="term" value="F:transferase activity"/>
    <property type="evidence" value="ECO:0007669"/>
    <property type="project" value="UniProtKB-KW"/>
</dbReference>
<gene>
    <name evidence="2" type="ORF">EV696_10830</name>
</gene>
<dbReference type="InterPro" id="IPR040079">
    <property type="entry name" value="Glutathione_S-Trfase"/>
</dbReference>
<dbReference type="InterPro" id="IPR004046">
    <property type="entry name" value="GST_C"/>
</dbReference>
<evidence type="ECO:0000259" key="1">
    <source>
        <dbReference type="PROSITE" id="PS50405"/>
    </source>
</evidence>
<dbReference type="PANTHER" id="PTHR44051">
    <property type="entry name" value="GLUTATHIONE S-TRANSFERASE-RELATED"/>
    <property type="match status" value="1"/>
</dbReference>
<dbReference type="PROSITE" id="PS50405">
    <property type="entry name" value="GST_CTER"/>
    <property type="match status" value="1"/>
</dbReference>
<dbReference type="OrthoDB" id="8772754at2"/>
<dbReference type="InterPro" id="IPR036282">
    <property type="entry name" value="Glutathione-S-Trfase_C_sf"/>
</dbReference>
<keyword evidence="3" id="KW-1185">Reference proteome</keyword>
<dbReference type="SUPFAM" id="SSF52833">
    <property type="entry name" value="Thioredoxin-like"/>
    <property type="match status" value="1"/>
</dbReference>
<accession>A0A4R6ULX4</accession>
<evidence type="ECO:0000313" key="2">
    <source>
        <dbReference type="EMBL" id="TDQ48050.1"/>
    </source>
</evidence>
<dbReference type="InterPro" id="IPR004045">
    <property type="entry name" value="Glutathione_S-Trfase_N"/>
</dbReference>
<feature type="domain" description="GST C-terminal" evidence="1">
    <location>
        <begin position="79"/>
        <end position="199"/>
    </location>
</feature>
<dbReference type="Pfam" id="PF00043">
    <property type="entry name" value="GST_C"/>
    <property type="match status" value="1"/>
</dbReference>
<dbReference type="Gene3D" id="3.40.30.10">
    <property type="entry name" value="Glutaredoxin"/>
    <property type="match status" value="1"/>
</dbReference>